<dbReference type="EMBL" id="AP018586">
    <property type="protein sequence ID" value="BBD93564.1"/>
    <property type="molecule type" value="Genomic_DNA"/>
</dbReference>
<sequence length="425" mass="49534">MEENNKYAKEILKIDYFPSDINYWLIRTNGGRWFEEFFELNHVTIISDNYYLSDFNNLNTLKQFKNRVKTLNNRIQNKISKKFSHLADEERNKLIKLLTLSSRQCTVLSKRLFTFIQKINIGDYIIIPNINSNSYKIGIVKSNANEYSTTKMKAINRKAKSDKFTPSNNKLYRKIEWIKEINKYELDSDILNKTYNHQTIINLTEYKNKINSLLNSIFIQDGLLHINLNVSRKESINNKLWLKLHNTIDDIESIANSETEAIKVDVQSPGFLEIATIIPPDIMKDLGSTLYTTLKYGGGITFAILMIQFITGKRVDKIWGITLNERKPKELREAEKQSNIAEAIAKKEKNKEKYIESIVKQNKLLKEHPDLFETNDLNENSKNLKELNQDLGLSIKNLDIEQVELPNNDLNESDNNNNFKNDEQP</sequence>
<organism evidence="2 3">
    <name type="scientific">Staphylococcus caprae</name>
    <dbReference type="NCBI Taxonomy" id="29380"/>
    <lineage>
        <taxon>Bacteria</taxon>
        <taxon>Bacillati</taxon>
        <taxon>Bacillota</taxon>
        <taxon>Bacilli</taxon>
        <taxon>Bacillales</taxon>
        <taxon>Staphylococcaceae</taxon>
        <taxon>Staphylococcus</taxon>
    </lineage>
</organism>
<proteinExistence type="predicted"/>
<name>A0ABM7FZZ0_9STAP</name>
<evidence type="ECO:0000313" key="2">
    <source>
        <dbReference type="EMBL" id="BBD93564.1"/>
    </source>
</evidence>
<feature type="region of interest" description="Disordered" evidence="1">
    <location>
        <begin position="406"/>
        <end position="425"/>
    </location>
</feature>
<evidence type="ECO:0000313" key="3">
    <source>
        <dbReference type="Proteomes" id="UP000274772"/>
    </source>
</evidence>
<dbReference type="RefSeq" id="WP_126502026.1">
    <property type="nucleotide sequence ID" value="NZ_AP018586.1"/>
</dbReference>
<evidence type="ECO:0000256" key="1">
    <source>
        <dbReference type="SAM" id="MobiDB-lite"/>
    </source>
</evidence>
<feature type="compositionally biased region" description="Low complexity" evidence="1">
    <location>
        <begin position="407"/>
        <end position="419"/>
    </location>
</feature>
<dbReference type="Proteomes" id="UP000274772">
    <property type="component" value="Chromosome"/>
</dbReference>
<reference evidence="2 3" key="1">
    <citation type="submission" date="2018-05" db="EMBL/GenBank/DDBJ databases">
        <title>Complete genome sequencing of three human clinical isolates of Staphylococcus caprae reveals virulence factors similar to those of S. epidermidis and S. capitis.</title>
        <authorList>
            <person name="Watanabe S."/>
            <person name="Cui L."/>
        </authorList>
    </citation>
    <scope>NUCLEOTIDE SEQUENCE [LARGE SCALE GENOMIC DNA]</scope>
    <source>
        <strain evidence="2 3">JMUB590</strain>
    </source>
</reference>
<protein>
    <submittedName>
        <fullName evidence="2">Uncharacterized protein</fullName>
    </submittedName>
</protein>
<accession>A0ABM7FZZ0</accession>
<keyword evidence="3" id="KW-1185">Reference proteome</keyword>
<gene>
    <name evidence="2" type="ORF">JMUB590_2527</name>
</gene>